<dbReference type="Proteomes" id="UP001163603">
    <property type="component" value="Chromosome 9"/>
</dbReference>
<protein>
    <submittedName>
        <fullName evidence="1">Uncharacterized protein</fullName>
    </submittedName>
</protein>
<evidence type="ECO:0000313" key="2">
    <source>
        <dbReference type="Proteomes" id="UP001163603"/>
    </source>
</evidence>
<accession>A0ACC0XYT8</accession>
<name>A0ACC0XYT8_9ROSI</name>
<keyword evidence="2" id="KW-1185">Reference proteome</keyword>
<evidence type="ECO:0000313" key="1">
    <source>
        <dbReference type="EMBL" id="KAJ0027308.1"/>
    </source>
</evidence>
<gene>
    <name evidence="1" type="ORF">Pint_35956</name>
</gene>
<sequence length="70" mass="7711">MPSSPSPMDSITSTFHHLLQPLRHPPLHLVPTSHLCLLTPFPLPHSPHLPFPHLPLLPLLPPLLPPSPLP</sequence>
<comment type="caution">
    <text evidence="1">The sequence shown here is derived from an EMBL/GenBank/DDBJ whole genome shotgun (WGS) entry which is preliminary data.</text>
</comment>
<reference evidence="2" key="1">
    <citation type="journal article" date="2023" name="G3 (Bethesda)">
        <title>Genome assembly and association tests identify interacting loci associated with vigor, precocity, and sex in interspecific pistachio rootstocks.</title>
        <authorList>
            <person name="Palmer W."/>
            <person name="Jacygrad E."/>
            <person name="Sagayaradj S."/>
            <person name="Cavanaugh K."/>
            <person name="Han R."/>
            <person name="Bertier L."/>
            <person name="Beede B."/>
            <person name="Kafkas S."/>
            <person name="Golino D."/>
            <person name="Preece J."/>
            <person name="Michelmore R."/>
        </authorList>
    </citation>
    <scope>NUCLEOTIDE SEQUENCE [LARGE SCALE GENOMIC DNA]</scope>
</reference>
<dbReference type="EMBL" id="CM047744">
    <property type="protein sequence ID" value="KAJ0027308.1"/>
    <property type="molecule type" value="Genomic_DNA"/>
</dbReference>
<proteinExistence type="predicted"/>
<organism evidence="1 2">
    <name type="scientific">Pistacia integerrima</name>
    <dbReference type="NCBI Taxonomy" id="434235"/>
    <lineage>
        <taxon>Eukaryota</taxon>
        <taxon>Viridiplantae</taxon>
        <taxon>Streptophyta</taxon>
        <taxon>Embryophyta</taxon>
        <taxon>Tracheophyta</taxon>
        <taxon>Spermatophyta</taxon>
        <taxon>Magnoliopsida</taxon>
        <taxon>eudicotyledons</taxon>
        <taxon>Gunneridae</taxon>
        <taxon>Pentapetalae</taxon>
        <taxon>rosids</taxon>
        <taxon>malvids</taxon>
        <taxon>Sapindales</taxon>
        <taxon>Anacardiaceae</taxon>
        <taxon>Pistacia</taxon>
    </lineage>
</organism>